<evidence type="ECO:0000313" key="6">
    <source>
        <dbReference type="EMBL" id="GGH41003.1"/>
    </source>
</evidence>
<name>A0A917MLX7_9MICO</name>
<dbReference type="RefSeq" id="WP_229663122.1">
    <property type="nucleotide sequence ID" value="NZ_BMJY01000004.1"/>
</dbReference>
<dbReference type="FunFam" id="3.40.309.10:FF:000012">
    <property type="entry name" value="Betaine aldehyde dehydrogenase"/>
    <property type="match status" value="1"/>
</dbReference>
<evidence type="ECO:0000256" key="1">
    <source>
        <dbReference type="ARBA" id="ARBA00009986"/>
    </source>
</evidence>
<dbReference type="InterPro" id="IPR029510">
    <property type="entry name" value="Ald_DH_CS_GLU"/>
</dbReference>
<evidence type="ECO:0000256" key="3">
    <source>
        <dbReference type="PROSITE-ProRule" id="PRU10007"/>
    </source>
</evidence>
<sequence>MSGAGHAASPEAADVPGLARAEEFLRGPHRLYIDGRWTAPRAGATLTTENPATGAVLTEIAAAGADDVDLAVAAARRAFDDGPWPGSPPADRARLMLRLADAIEANGDELAALESLDSGMLRTSARHMGVRGAAESLRYNAGWATKLGGETASPSLPGEWLAYTLREPVGVVGLIVPWNNPLLMAVNKLAPALAVGCTAVLKPAELTSLSAVRLMQLVEEVGFPAGVINLLTGTGAEAGQRLIEHPGVDKISFTGSTATGKRIIQAATGNLKRVTLELGGKSPTFVFADADLDRATPAAAQSIFNHTGQVCAAGSRLYVHRDVFDRVVEGIAARASSLVVGDGLDEGTQIGPLISGPQRERVLDYVDSGRDEGAELVVGGGAVDRPGYFVQPTVFTRTAPDMRIVREEIFGPVLCAVPFDDDDLDALAARGNDTDYGLSASIWTRDISRAHRLARRLRAGTVRVNTPVGIDYAMPFGGYKQSGWGREQGRVGVEAFTELKSVFVGL</sequence>
<dbReference type="PROSITE" id="PS00070">
    <property type="entry name" value="ALDEHYDE_DEHYDR_CYS"/>
    <property type="match status" value="1"/>
</dbReference>
<dbReference type="Gene3D" id="3.40.605.10">
    <property type="entry name" value="Aldehyde Dehydrogenase, Chain A, domain 1"/>
    <property type="match status" value="1"/>
</dbReference>
<dbReference type="PANTHER" id="PTHR11699">
    <property type="entry name" value="ALDEHYDE DEHYDROGENASE-RELATED"/>
    <property type="match status" value="1"/>
</dbReference>
<dbReference type="InterPro" id="IPR016162">
    <property type="entry name" value="Ald_DH_N"/>
</dbReference>
<dbReference type="SUPFAM" id="SSF53720">
    <property type="entry name" value="ALDH-like"/>
    <property type="match status" value="1"/>
</dbReference>
<dbReference type="InterPro" id="IPR016163">
    <property type="entry name" value="Ald_DH_C"/>
</dbReference>
<dbReference type="InterPro" id="IPR016161">
    <property type="entry name" value="Ald_DH/histidinol_DH"/>
</dbReference>
<evidence type="ECO:0000259" key="5">
    <source>
        <dbReference type="Pfam" id="PF00171"/>
    </source>
</evidence>
<keyword evidence="7" id="KW-1185">Reference proteome</keyword>
<dbReference type="Pfam" id="PF00171">
    <property type="entry name" value="Aldedh"/>
    <property type="match status" value="1"/>
</dbReference>
<evidence type="ECO:0000313" key="7">
    <source>
        <dbReference type="Proteomes" id="UP000657592"/>
    </source>
</evidence>
<gene>
    <name evidence="6" type="ORF">GCM10010921_13300</name>
</gene>
<feature type="active site" evidence="3">
    <location>
        <position position="277"/>
    </location>
</feature>
<feature type="domain" description="Aldehyde dehydrogenase" evidence="5">
    <location>
        <begin position="37"/>
        <end position="502"/>
    </location>
</feature>
<dbReference type="EMBL" id="BMJY01000004">
    <property type="protein sequence ID" value="GGH41003.1"/>
    <property type="molecule type" value="Genomic_DNA"/>
</dbReference>
<dbReference type="PROSITE" id="PS00687">
    <property type="entry name" value="ALDEHYDE_DEHYDR_GLU"/>
    <property type="match status" value="1"/>
</dbReference>
<proteinExistence type="inferred from homology"/>
<dbReference type="Gene3D" id="3.40.309.10">
    <property type="entry name" value="Aldehyde Dehydrogenase, Chain A, domain 2"/>
    <property type="match status" value="1"/>
</dbReference>
<protein>
    <submittedName>
        <fullName evidence="6">Phenylacetaldehyde dehydrogenase</fullName>
    </submittedName>
</protein>
<evidence type="ECO:0000256" key="2">
    <source>
        <dbReference type="ARBA" id="ARBA00023002"/>
    </source>
</evidence>
<comment type="caution">
    <text evidence="6">The sequence shown here is derived from an EMBL/GenBank/DDBJ whole genome shotgun (WGS) entry which is preliminary data.</text>
</comment>
<accession>A0A917MLX7</accession>
<reference evidence="6" key="1">
    <citation type="journal article" date="2014" name="Int. J. Syst. Evol. Microbiol.">
        <title>Complete genome sequence of Corynebacterium casei LMG S-19264T (=DSM 44701T), isolated from a smear-ripened cheese.</title>
        <authorList>
            <consortium name="US DOE Joint Genome Institute (JGI-PGF)"/>
            <person name="Walter F."/>
            <person name="Albersmeier A."/>
            <person name="Kalinowski J."/>
            <person name="Ruckert C."/>
        </authorList>
    </citation>
    <scope>NUCLEOTIDE SEQUENCE</scope>
    <source>
        <strain evidence="6">CGMCC 1.15794</strain>
    </source>
</reference>
<dbReference type="GO" id="GO:0016620">
    <property type="term" value="F:oxidoreductase activity, acting on the aldehyde or oxo group of donors, NAD or NADP as acceptor"/>
    <property type="evidence" value="ECO:0007669"/>
    <property type="project" value="InterPro"/>
</dbReference>
<dbReference type="InterPro" id="IPR015590">
    <property type="entry name" value="Aldehyde_DH_dom"/>
</dbReference>
<dbReference type="FunFam" id="3.40.605.10:FF:000007">
    <property type="entry name" value="NAD/NADP-dependent betaine aldehyde dehydrogenase"/>
    <property type="match status" value="1"/>
</dbReference>
<keyword evidence="2 4" id="KW-0560">Oxidoreductase</keyword>
<dbReference type="Proteomes" id="UP000657592">
    <property type="component" value="Unassembled WGS sequence"/>
</dbReference>
<reference evidence="6" key="2">
    <citation type="submission" date="2020-09" db="EMBL/GenBank/DDBJ databases">
        <authorList>
            <person name="Sun Q."/>
            <person name="Zhou Y."/>
        </authorList>
    </citation>
    <scope>NUCLEOTIDE SEQUENCE</scope>
    <source>
        <strain evidence="6">CGMCC 1.15794</strain>
    </source>
</reference>
<organism evidence="6 7">
    <name type="scientific">Microbacterium album</name>
    <dbReference type="NCBI Taxonomy" id="2053191"/>
    <lineage>
        <taxon>Bacteria</taxon>
        <taxon>Bacillati</taxon>
        <taxon>Actinomycetota</taxon>
        <taxon>Actinomycetes</taxon>
        <taxon>Micrococcales</taxon>
        <taxon>Microbacteriaceae</taxon>
        <taxon>Microbacterium</taxon>
    </lineage>
</organism>
<dbReference type="AlphaFoldDB" id="A0A917MLX7"/>
<dbReference type="InterPro" id="IPR016160">
    <property type="entry name" value="Ald_DH_CS_CYS"/>
</dbReference>
<evidence type="ECO:0000256" key="4">
    <source>
        <dbReference type="RuleBase" id="RU003345"/>
    </source>
</evidence>
<comment type="similarity">
    <text evidence="1 4">Belongs to the aldehyde dehydrogenase family.</text>
</comment>